<gene>
    <name evidence="1" type="ORF">PFI31113_04990</name>
</gene>
<evidence type="ECO:0000313" key="1">
    <source>
        <dbReference type="EMBL" id="VVE55574.1"/>
    </source>
</evidence>
<evidence type="ECO:0000313" key="2">
    <source>
        <dbReference type="Proteomes" id="UP000382577"/>
    </source>
</evidence>
<accession>A0A5E4Z335</accession>
<proteinExistence type="predicted"/>
<reference evidence="1 2" key="1">
    <citation type="submission" date="2019-08" db="EMBL/GenBank/DDBJ databases">
        <authorList>
            <person name="Peeters C."/>
        </authorList>
    </citation>
    <scope>NUCLEOTIDE SEQUENCE [LARGE SCALE GENOMIC DNA]</scope>
    <source>
        <strain evidence="1 2">LMG 31113</strain>
    </source>
</reference>
<sequence length="59" mass="6621">MPQIELDKALKVMQEQFGNTLFTALRAYKGDIGAVWEKIVGRKHNRALVDAGVLLVDHD</sequence>
<name>A0A5E4Z335_9BURK</name>
<dbReference type="Proteomes" id="UP000382577">
    <property type="component" value="Unassembled WGS sequence"/>
</dbReference>
<organism evidence="1 2">
    <name type="scientific">Pandoraea fibrosis</name>
    <dbReference type="NCBI Taxonomy" id="1891094"/>
    <lineage>
        <taxon>Bacteria</taxon>
        <taxon>Pseudomonadati</taxon>
        <taxon>Pseudomonadota</taxon>
        <taxon>Betaproteobacteria</taxon>
        <taxon>Burkholderiales</taxon>
        <taxon>Burkholderiaceae</taxon>
        <taxon>Pandoraea</taxon>
    </lineage>
</organism>
<dbReference type="EMBL" id="CABPRW010000028">
    <property type="protein sequence ID" value="VVE55574.1"/>
    <property type="molecule type" value="Genomic_DNA"/>
</dbReference>
<protein>
    <submittedName>
        <fullName evidence="1">Uncharacterized protein</fullName>
    </submittedName>
</protein>
<dbReference type="AlphaFoldDB" id="A0A5E4Z335"/>